<keyword evidence="3" id="KW-1185">Reference proteome</keyword>
<reference evidence="2 3" key="1">
    <citation type="submission" date="2023-01" db="EMBL/GenBank/DDBJ databases">
        <title>Analysis of 21 Apiospora genomes using comparative genomics revels a genus with tremendous synthesis potential of carbohydrate active enzymes and secondary metabolites.</title>
        <authorList>
            <person name="Sorensen T."/>
        </authorList>
    </citation>
    <scope>NUCLEOTIDE SEQUENCE [LARGE SCALE GENOMIC DNA]</scope>
    <source>
        <strain evidence="2 3">CBS 33761</strain>
    </source>
</reference>
<dbReference type="PROSITE" id="PS50181">
    <property type="entry name" value="FBOX"/>
    <property type="match status" value="1"/>
</dbReference>
<name>A0ABR1RYQ5_9PEZI</name>
<protein>
    <recommendedName>
        <fullName evidence="1">F-box domain-containing protein</fullName>
    </recommendedName>
</protein>
<dbReference type="InterPro" id="IPR001810">
    <property type="entry name" value="F-box_dom"/>
</dbReference>
<accession>A0ABR1RYQ5</accession>
<organism evidence="2 3">
    <name type="scientific">Apiospora rasikravindrae</name>
    <dbReference type="NCBI Taxonomy" id="990691"/>
    <lineage>
        <taxon>Eukaryota</taxon>
        <taxon>Fungi</taxon>
        <taxon>Dikarya</taxon>
        <taxon>Ascomycota</taxon>
        <taxon>Pezizomycotina</taxon>
        <taxon>Sordariomycetes</taxon>
        <taxon>Xylariomycetidae</taxon>
        <taxon>Amphisphaeriales</taxon>
        <taxon>Apiosporaceae</taxon>
        <taxon>Apiospora</taxon>
    </lineage>
</organism>
<dbReference type="Proteomes" id="UP001444661">
    <property type="component" value="Unassembled WGS sequence"/>
</dbReference>
<evidence type="ECO:0000313" key="3">
    <source>
        <dbReference type="Proteomes" id="UP001444661"/>
    </source>
</evidence>
<evidence type="ECO:0000313" key="2">
    <source>
        <dbReference type="EMBL" id="KAK8022612.1"/>
    </source>
</evidence>
<sequence length="103" mass="11166">MTAEDGSSDPTNGFLTLPNEIALEIISYLPQDAIRQLRLVNRATNVLVGPPRCMVLDKPCQTALLGALMNAMNAPPESVSNLRYVISVVSPKVKALVLLMIDF</sequence>
<dbReference type="Pfam" id="PF12937">
    <property type="entry name" value="F-box-like"/>
    <property type="match status" value="1"/>
</dbReference>
<feature type="domain" description="F-box" evidence="1">
    <location>
        <begin position="11"/>
        <end position="48"/>
    </location>
</feature>
<evidence type="ECO:0000259" key="1">
    <source>
        <dbReference type="PROSITE" id="PS50181"/>
    </source>
</evidence>
<dbReference type="EMBL" id="JAQQWK010000012">
    <property type="protein sequence ID" value="KAK8022612.1"/>
    <property type="molecule type" value="Genomic_DNA"/>
</dbReference>
<dbReference type="SUPFAM" id="SSF81383">
    <property type="entry name" value="F-box domain"/>
    <property type="match status" value="1"/>
</dbReference>
<proteinExistence type="predicted"/>
<dbReference type="InterPro" id="IPR036047">
    <property type="entry name" value="F-box-like_dom_sf"/>
</dbReference>
<gene>
    <name evidence="2" type="ORF">PG993_013379</name>
</gene>
<comment type="caution">
    <text evidence="2">The sequence shown here is derived from an EMBL/GenBank/DDBJ whole genome shotgun (WGS) entry which is preliminary data.</text>
</comment>